<feature type="domain" description="CS" evidence="4">
    <location>
        <begin position="35"/>
        <end position="140"/>
    </location>
</feature>
<evidence type="ECO:0000259" key="3">
    <source>
        <dbReference type="PROSITE" id="PS01031"/>
    </source>
</evidence>
<dbReference type="InterPro" id="IPR008978">
    <property type="entry name" value="HSP20-like_chaperone"/>
</dbReference>
<dbReference type="Proteomes" id="UP000831607">
    <property type="component" value="Chromosome"/>
</dbReference>
<proteinExistence type="inferred from homology"/>
<reference evidence="5 6" key="1">
    <citation type="submission" date="2020-11" db="EMBL/GenBank/DDBJ databases">
        <title>Algicoccus daihaiensis sp.nov., isolated from Daihai Lake in Inner Mongolia.</title>
        <authorList>
            <person name="Kai J."/>
        </authorList>
    </citation>
    <scope>NUCLEOTIDE SEQUENCE [LARGE SCALE GENOMIC DNA]</scope>
    <source>
        <strain evidence="6">f23</strain>
    </source>
</reference>
<dbReference type="PROSITE" id="PS01031">
    <property type="entry name" value="SHSP"/>
    <property type="match status" value="1"/>
</dbReference>
<dbReference type="RefSeq" id="WP_243478030.1">
    <property type="nucleotide sequence ID" value="NZ_CP063982.1"/>
</dbReference>
<feature type="domain" description="SHSP" evidence="3">
    <location>
        <begin position="31"/>
        <end position="142"/>
    </location>
</feature>
<accession>A0ABY4AHM1</accession>
<gene>
    <name evidence="5" type="ORF">DHf2319_10035</name>
</gene>
<keyword evidence="6" id="KW-1185">Reference proteome</keyword>
<dbReference type="CDD" id="cd06471">
    <property type="entry name" value="ACD_LpsHSP_like"/>
    <property type="match status" value="1"/>
</dbReference>
<dbReference type="InterPro" id="IPR031107">
    <property type="entry name" value="Small_HSP"/>
</dbReference>
<dbReference type="EMBL" id="CP063982">
    <property type="protein sequence ID" value="UOD49786.1"/>
    <property type="molecule type" value="Genomic_DNA"/>
</dbReference>
<evidence type="ECO:0000313" key="6">
    <source>
        <dbReference type="Proteomes" id="UP000831607"/>
    </source>
</evidence>
<sequence>MNQLERINRNMWGELFREFASPEYIMRPFLESLSDQSFKVDVKDCKDHYELQAELPGVNKKDIKIEVEDDQVTISAETKKITEEKSDEKVIRSERYYGWVNRTVQLEHNVKSEGSVAKFDNGVLTLTLPKVNNHHGKFITVQ</sequence>
<protein>
    <submittedName>
        <fullName evidence="5">Hsp20/alpha crystallin family protein</fullName>
    </submittedName>
</protein>
<dbReference type="Pfam" id="PF00011">
    <property type="entry name" value="HSP20"/>
    <property type="match status" value="1"/>
</dbReference>
<evidence type="ECO:0000313" key="5">
    <source>
        <dbReference type="EMBL" id="UOD49786.1"/>
    </source>
</evidence>
<dbReference type="InterPro" id="IPR007052">
    <property type="entry name" value="CS_dom"/>
</dbReference>
<dbReference type="PROSITE" id="PS51203">
    <property type="entry name" value="CS"/>
    <property type="match status" value="1"/>
</dbReference>
<dbReference type="SUPFAM" id="SSF49764">
    <property type="entry name" value="HSP20-like chaperones"/>
    <property type="match status" value="1"/>
</dbReference>
<evidence type="ECO:0000256" key="2">
    <source>
        <dbReference type="RuleBase" id="RU003616"/>
    </source>
</evidence>
<name>A0ABY4AHM1_9BURK</name>
<organism evidence="5 6">
    <name type="scientific">Orrella daihaiensis</name>
    <dbReference type="NCBI Taxonomy" id="2782176"/>
    <lineage>
        <taxon>Bacteria</taxon>
        <taxon>Pseudomonadati</taxon>
        <taxon>Pseudomonadota</taxon>
        <taxon>Betaproteobacteria</taxon>
        <taxon>Burkholderiales</taxon>
        <taxon>Alcaligenaceae</taxon>
        <taxon>Orrella</taxon>
    </lineage>
</organism>
<comment type="similarity">
    <text evidence="1 2">Belongs to the small heat shock protein (HSP20) family.</text>
</comment>
<evidence type="ECO:0000256" key="1">
    <source>
        <dbReference type="PROSITE-ProRule" id="PRU00285"/>
    </source>
</evidence>
<dbReference type="PANTHER" id="PTHR11527">
    <property type="entry name" value="HEAT-SHOCK PROTEIN 20 FAMILY MEMBER"/>
    <property type="match status" value="1"/>
</dbReference>
<dbReference type="InterPro" id="IPR002068">
    <property type="entry name" value="A-crystallin/Hsp20_dom"/>
</dbReference>
<evidence type="ECO:0000259" key="4">
    <source>
        <dbReference type="PROSITE" id="PS51203"/>
    </source>
</evidence>
<dbReference type="Gene3D" id="2.60.40.790">
    <property type="match status" value="1"/>
</dbReference>